<keyword evidence="3" id="KW-0378">Hydrolase</keyword>
<evidence type="ECO:0000259" key="6">
    <source>
        <dbReference type="Pfam" id="PF00692"/>
    </source>
</evidence>
<evidence type="ECO:0000256" key="5">
    <source>
        <dbReference type="SAM" id="MobiDB-lite"/>
    </source>
</evidence>
<dbReference type="PANTHER" id="PTHR11241">
    <property type="entry name" value="DEOXYURIDINE 5'-TRIPHOSPHATE NUCLEOTIDOHYDROLASE"/>
    <property type="match status" value="1"/>
</dbReference>
<dbReference type="CDD" id="cd07557">
    <property type="entry name" value="trimeric_dUTPase"/>
    <property type="match status" value="1"/>
</dbReference>
<dbReference type="GO" id="GO:0046081">
    <property type="term" value="P:dUTP catabolic process"/>
    <property type="evidence" value="ECO:0007669"/>
    <property type="project" value="InterPro"/>
</dbReference>
<dbReference type="GO" id="GO:0004170">
    <property type="term" value="F:dUTP diphosphatase activity"/>
    <property type="evidence" value="ECO:0007669"/>
    <property type="project" value="UniProtKB-EC"/>
</dbReference>
<dbReference type="SUPFAM" id="SSF51283">
    <property type="entry name" value="dUTPase-like"/>
    <property type="match status" value="1"/>
</dbReference>
<organism evidence="7">
    <name type="scientific">viral metagenome</name>
    <dbReference type="NCBI Taxonomy" id="1070528"/>
    <lineage>
        <taxon>unclassified sequences</taxon>
        <taxon>metagenomes</taxon>
        <taxon>organismal metagenomes</taxon>
    </lineage>
</organism>
<keyword evidence="4" id="KW-0546">Nucleotide metabolism</keyword>
<proteinExistence type="inferred from homology"/>
<comment type="similarity">
    <text evidence="1">Belongs to the dUTPase family.</text>
</comment>
<sequence length="200" mass="22867">MSNLNQPQNRYFTQINENIVLNIWVDPTIPGLRELYTEQISKHNESIRTTNFPNSGFDLFVAYKTTVPPITTDNYKSEMIKFGVKCEMYKKLMNLNDESEYRETTAYLLTPRSSMSQVPLIQSNHIGLIDSGYRGEIKAPVRNLIQTDYVIEPHTRLFQLWHPCSFPFTVVMVDDESELSSSERGDGGFGSTGIVGVSRR</sequence>
<evidence type="ECO:0000256" key="1">
    <source>
        <dbReference type="ARBA" id="ARBA00006581"/>
    </source>
</evidence>
<dbReference type="GO" id="GO:0006226">
    <property type="term" value="P:dUMP biosynthetic process"/>
    <property type="evidence" value="ECO:0007669"/>
    <property type="project" value="InterPro"/>
</dbReference>
<protein>
    <recommendedName>
        <fullName evidence="2">dUTP diphosphatase</fullName>
        <ecNumber evidence="2">3.6.1.23</ecNumber>
    </recommendedName>
</protein>
<dbReference type="InterPro" id="IPR036157">
    <property type="entry name" value="dUTPase-like_sf"/>
</dbReference>
<dbReference type="AlphaFoldDB" id="A0A6C0ID10"/>
<dbReference type="GO" id="GO:0000287">
    <property type="term" value="F:magnesium ion binding"/>
    <property type="evidence" value="ECO:0007669"/>
    <property type="project" value="InterPro"/>
</dbReference>
<dbReference type="EC" id="3.6.1.23" evidence="2"/>
<evidence type="ECO:0000256" key="4">
    <source>
        <dbReference type="ARBA" id="ARBA00023080"/>
    </source>
</evidence>
<dbReference type="InterPro" id="IPR008181">
    <property type="entry name" value="dUTPase"/>
</dbReference>
<reference evidence="7" key="1">
    <citation type="journal article" date="2020" name="Nature">
        <title>Giant virus diversity and host interactions through global metagenomics.</title>
        <authorList>
            <person name="Schulz F."/>
            <person name="Roux S."/>
            <person name="Paez-Espino D."/>
            <person name="Jungbluth S."/>
            <person name="Walsh D.A."/>
            <person name="Denef V.J."/>
            <person name="McMahon K.D."/>
            <person name="Konstantinidis K.T."/>
            <person name="Eloe-Fadrosh E.A."/>
            <person name="Kyrpides N.C."/>
            <person name="Woyke T."/>
        </authorList>
    </citation>
    <scope>NUCLEOTIDE SEQUENCE</scope>
    <source>
        <strain evidence="7">GVMAG-M-3300023184-68</strain>
    </source>
</reference>
<dbReference type="Pfam" id="PF00692">
    <property type="entry name" value="dUTPase"/>
    <property type="match status" value="1"/>
</dbReference>
<accession>A0A6C0ID10</accession>
<feature type="region of interest" description="Disordered" evidence="5">
    <location>
        <begin position="179"/>
        <end position="200"/>
    </location>
</feature>
<evidence type="ECO:0000313" key="7">
    <source>
        <dbReference type="EMBL" id="QHT90317.1"/>
    </source>
</evidence>
<dbReference type="EMBL" id="MN740153">
    <property type="protein sequence ID" value="QHT90317.1"/>
    <property type="molecule type" value="Genomic_DNA"/>
</dbReference>
<feature type="domain" description="dUTPase-like" evidence="6">
    <location>
        <begin position="55"/>
        <end position="193"/>
    </location>
</feature>
<dbReference type="Gene3D" id="2.70.40.10">
    <property type="match status" value="1"/>
</dbReference>
<dbReference type="PANTHER" id="PTHR11241:SF0">
    <property type="entry name" value="DEOXYURIDINE 5'-TRIPHOSPHATE NUCLEOTIDOHYDROLASE"/>
    <property type="match status" value="1"/>
</dbReference>
<evidence type="ECO:0000256" key="2">
    <source>
        <dbReference type="ARBA" id="ARBA00012379"/>
    </source>
</evidence>
<name>A0A6C0ID10_9ZZZZ</name>
<evidence type="ECO:0000256" key="3">
    <source>
        <dbReference type="ARBA" id="ARBA00022801"/>
    </source>
</evidence>
<dbReference type="InterPro" id="IPR033704">
    <property type="entry name" value="dUTPase_trimeric"/>
</dbReference>
<dbReference type="InterPro" id="IPR029054">
    <property type="entry name" value="dUTPase-like"/>
</dbReference>